<sequence length="475" mass="54023">MLNIELNDLIKQIITTQAESQTIEVKAAHGGTPKRLYDTLSSFSNQDGGGIIVFGLDETQNFKPVGVYDLQDLQKKVTEQCNQMIPQIRAIFTITEYEGVNICSAEIPSIDITNRPCYYAGAGKVKGSYVRVGDADLPMTDYEIYNFESFKSHVHDDERPIDRATLSLLRENDINNFILQMKLNRPGFSKLSENQIYELLSITRNNIPTLASVLNFGIYPQGLLPQLAITAIVVPGETIGDITSDGIRFLDNKRIEGTLSEMLDEAIAFCKRNIKVQTIINPNNGKREDRTEYPINAIREAILNALIHRDYSIYTEGTPIQICFFTNRLEIHSPGSLYGRMTIFDLGKARPDLRNPALATMSEFLLKTENRYSGIPTIRREMKEYNLPEPVFENKRNEFVVTLYNNQHTSNNNEDIDLIRFCKSPKSRKEIAEYLDIKTTSFVTKEYIQPLVDAGKLKLTIPDKPKSKNQKYYSD</sequence>
<dbReference type="AlphaFoldDB" id="A0A412J4L3"/>
<dbReference type="InterPro" id="IPR038475">
    <property type="entry name" value="RecG_C_sf"/>
</dbReference>
<protein>
    <submittedName>
        <fullName evidence="3">AAA family ATPase</fullName>
    </submittedName>
</protein>
<dbReference type="Pfam" id="PF04326">
    <property type="entry name" value="SLFN_AlbA_2"/>
    <property type="match status" value="1"/>
</dbReference>
<dbReference type="Pfam" id="PF21247">
    <property type="entry name" value="Fic-like_C"/>
    <property type="match status" value="1"/>
</dbReference>
<dbReference type="RefSeq" id="WP_118319795.1">
    <property type="nucleotide sequence ID" value="NZ_QRVM01000014.1"/>
</dbReference>
<comment type="caution">
    <text evidence="3">The sequence shown here is derived from an EMBL/GenBank/DDBJ whole genome shotgun (WGS) entry which is preliminary data.</text>
</comment>
<dbReference type="Pfam" id="PF13749">
    <property type="entry name" value="HATPase_c_4"/>
    <property type="match status" value="1"/>
</dbReference>
<dbReference type="Gene3D" id="3.30.950.30">
    <property type="entry name" value="Schlafen, AAA domain"/>
    <property type="match status" value="1"/>
</dbReference>
<name>A0A412J4L3_9FIRM</name>
<feature type="domain" description="Schlafen AlbA-2" evidence="1">
    <location>
        <begin position="19"/>
        <end position="139"/>
    </location>
</feature>
<dbReference type="InterPro" id="IPR049514">
    <property type="entry name" value="Fic-like_C"/>
</dbReference>
<dbReference type="PANTHER" id="PTHR30595:SF6">
    <property type="entry name" value="SCHLAFEN ALBA-2 DOMAIN-CONTAINING PROTEIN"/>
    <property type="match status" value="1"/>
</dbReference>
<feature type="domain" description="Filamentation induced by cAMP protein Fic-like C-terminal" evidence="2">
    <location>
        <begin position="422"/>
        <end position="472"/>
    </location>
</feature>
<evidence type="ECO:0000313" key="4">
    <source>
        <dbReference type="Proteomes" id="UP000285274"/>
    </source>
</evidence>
<accession>A0A412J4L3</accession>
<dbReference type="Proteomes" id="UP000285274">
    <property type="component" value="Unassembled WGS sequence"/>
</dbReference>
<dbReference type="InterPro" id="IPR038461">
    <property type="entry name" value="Schlafen_AlbA_2_dom_sf"/>
</dbReference>
<evidence type="ECO:0000313" key="3">
    <source>
        <dbReference type="EMBL" id="RGS47312.1"/>
    </source>
</evidence>
<dbReference type="EMBL" id="QRVM01000014">
    <property type="protein sequence ID" value="RGS47312.1"/>
    <property type="molecule type" value="Genomic_DNA"/>
</dbReference>
<evidence type="ECO:0000259" key="1">
    <source>
        <dbReference type="Pfam" id="PF04326"/>
    </source>
</evidence>
<proteinExistence type="predicted"/>
<dbReference type="PANTHER" id="PTHR30595">
    <property type="entry name" value="GLPR-RELATED TRANSCRIPTIONAL REPRESSOR"/>
    <property type="match status" value="1"/>
</dbReference>
<gene>
    <name evidence="3" type="ORF">DWX92_04620</name>
</gene>
<dbReference type="Gene3D" id="3.30.565.60">
    <property type="match status" value="1"/>
</dbReference>
<organism evidence="3 4">
    <name type="scientific">Holdemanella biformis</name>
    <dbReference type="NCBI Taxonomy" id="1735"/>
    <lineage>
        <taxon>Bacteria</taxon>
        <taxon>Bacillati</taxon>
        <taxon>Bacillota</taxon>
        <taxon>Erysipelotrichia</taxon>
        <taxon>Erysipelotrichales</taxon>
        <taxon>Erysipelotrichaceae</taxon>
        <taxon>Holdemanella</taxon>
    </lineage>
</organism>
<dbReference type="InterPro" id="IPR007421">
    <property type="entry name" value="Schlafen_AlbA_2_dom"/>
</dbReference>
<evidence type="ECO:0000259" key="2">
    <source>
        <dbReference type="Pfam" id="PF21247"/>
    </source>
</evidence>
<reference evidence="3 4" key="1">
    <citation type="submission" date="2018-08" db="EMBL/GenBank/DDBJ databases">
        <title>A genome reference for cultivated species of the human gut microbiota.</title>
        <authorList>
            <person name="Zou Y."/>
            <person name="Xue W."/>
            <person name="Luo G."/>
        </authorList>
    </citation>
    <scope>NUCLEOTIDE SEQUENCE [LARGE SCALE GENOMIC DNA]</scope>
    <source>
        <strain evidence="3 4">AF22-10AC</strain>
    </source>
</reference>